<keyword evidence="4 6" id="KW-1133">Transmembrane helix</keyword>
<dbReference type="PROSITE" id="PS50850">
    <property type="entry name" value="MFS"/>
    <property type="match status" value="1"/>
</dbReference>
<keyword evidence="5 6" id="KW-0472">Membrane</keyword>
<dbReference type="GO" id="GO:0005886">
    <property type="term" value="C:plasma membrane"/>
    <property type="evidence" value="ECO:0007669"/>
    <property type="project" value="UniProtKB-SubCell"/>
</dbReference>
<dbReference type="InterPro" id="IPR020846">
    <property type="entry name" value="MFS_dom"/>
</dbReference>
<feature type="transmembrane region" description="Helical" evidence="6">
    <location>
        <begin position="309"/>
        <end position="334"/>
    </location>
</feature>
<feature type="transmembrane region" description="Helical" evidence="6">
    <location>
        <begin position="60"/>
        <end position="80"/>
    </location>
</feature>
<evidence type="ECO:0000259" key="7">
    <source>
        <dbReference type="PROSITE" id="PS50850"/>
    </source>
</evidence>
<dbReference type="PANTHER" id="PTHR43124">
    <property type="entry name" value="PURINE EFFLUX PUMP PBUE"/>
    <property type="match status" value="1"/>
</dbReference>
<dbReference type="GO" id="GO:0022857">
    <property type="term" value="F:transmembrane transporter activity"/>
    <property type="evidence" value="ECO:0007669"/>
    <property type="project" value="InterPro"/>
</dbReference>
<gene>
    <name evidence="8" type="ORF">CRD60_03970</name>
</gene>
<protein>
    <recommendedName>
        <fullName evidence="7">Major facilitator superfamily (MFS) profile domain-containing protein</fullName>
    </recommendedName>
</protein>
<accession>A0A366K7X2</accession>
<evidence type="ECO:0000256" key="6">
    <source>
        <dbReference type="SAM" id="Phobius"/>
    </source>
</evidence>
<dbReference type="PANTHER" id="PTHR43124:SF3">
    <property type="entry name" value="CHLORAMPHENICOL EFFLUX PUMP RV0191"/>
    <property type="match status" value="1"/>
</dbReference>
<feature type="domain" description="Major facilitator superfamily (MFS) profile" evidence="7">
    <location>
        <begin position="14"/>
        <end position="403"/>
    </location>
</feature>
<evidence type="ECO:0000256" key="1">
    <source>
        <dbReference type="ARBA" id="ARBA00004651"/>
    </source>
</evidence>
<dbReference type="EMBL" id="PDCG01000003">
    <property type="protein sequence ID" value="RBP97769.1"/>
    <property type="molecule type" value="Genomic_DNA"/>
</dbReference>
<reference evidence="8 9" key="1">
    <citation type="submission" date="2017-10" db="EMBL/GenBank/DDBJ databases">
        <title>Bifidobacterium xylocopum sp. nov. and Bifidobacterium aemilianum sp. nov., from the carpenter bee (Xylocopa violacea) digestive tract.</title>
        <authorList>
            <person name="Alberoni D."/>
            <person name="Baffoni L."/>
            <person name="Di Gioia D."/>
            <person name="Gaggia F."/>
            <person name="Biavati B."/>
        </authorList>
    </citation>
    <scope>NUCLEOTIDE SEQUENCE [LARGE SCALE GENOMIC DNA]</scope>
    <source>
        <strain evidence="8 9">XV10</strain>
    </source>
</reference>
<proteinExistence type="predicted"/>
<organism evidence="8 9">
    <name type="scientific">Bifidobacterium aemilianum</name>
    <dbReference type="NCBI Taxonomy" id="2493120"/>
    <lineage>
        <taxon>Bacteria</taxon>
        <taxon>Bacillati</taxon>
        <taxon>Actinomycetota</taxon>
        <taxon>Actinomycetes</taxon>
        <taxon>Bifidobacteriales</taxon>
        <taxon>Bifidobacteriaceae</taxon>
        <taxon>Bifidobacterium</taxon>
    </lineage>
</organism>
<feature type="transmembrane region" description="Helical" evidence="6">
    <location>
        <begin position="377"/>
        <end position="398"/>
    </location>
</feature>
<feature type="transmembrane region" description="Helical" evidence="6">
    <location>
        <begin position="346"/>
        <end position="365"/>
    </location>
</feature>
<sequence>MDWKGSAVKAHKTIAYKPALGILTGIFLLAIISRFDSIISPSVAKIQASFPHDDPSKVESVVSIGASAAMVSSIIFGKLLERLSYKVVGIISCLCVACGGLMPLLVHQSVNQLLFFAIVAGFGTGIITTMLPSLASHFFQGKELSGLLGRIIAVQDGSSMIVLYLGGLLAVGGWVHNYWLYVIALLTLIPVIIFIPSERAGDDSEEGQIRRHREGVAEHRPSIILCASLAFLSIFLDAVIYNKLAIYVDTFHLGSSDVAGFALMFNSGASVVIGLLINRIKQAVGSLTLPLAFMLFAIGSLFFLLPPNLPMVCVGAFLIGSGSSIVMATCPFMLSNLIESRHYPFVMGLYSAFTSLGFTSSTWFFKFLSGAFGLDPLMGSFSCMLGISLVVALLLAVIHFQRRTEEHYLFL</sequence>
<keyword evidence="2" id="KW-1003">Cell membrane</keyword>
<feature type="transmembrane region" description="Helical" evidence="6">
    <location>
        <begin position="222"/>
        <end position="246"/>
    </location>
</feature>
<feature type="transmembrane region" description="Helical" evidence="6">
    <location>
        <begin position="178"/>
        <end position="201"/>
    </location>
</feature>
<feature type="transmembrane region" description="Helical" evidence="6">
    <location>
        <begin position="113"/>
        <end position="135"/>
    </location>
</feature>
<dbReference type="Gene3D" id="1.20.1250.20">
    <property type="entry name" value="MFS general substrate transporter like domains"/>
    <property type="match status" value="1"/>
</dbReference>
<keyword evidence="3 6" id="KW-0812">Transmembrane</keyword>
<comment type="subcellular location">
    <subcellularLocation>
        <location evidence="1">Cell membrane</location>
        <topology evidence="1">Multi-pass membrane protein</topology>
    </subcellularLocation>
</comment>
<dbReference type="SUPFAM" id="SSF103473">
    <property type="entry name" value="MFS general substrate transporter"/>
    <property type="match status" value="1"/>
</dbReference>
<evidence type="ECO:0000256" key="4">
    <source>
        <dbReference type="ARBA" id="ARBA00022989"/>
    </source>
</evidence>
<dbReference type="Proteomes" id="UP000252530">
    <property type="component" value="Unassembled WGS sequence"/>
</dbReference>
<evidence type="ECO:0000313" key="9">
    <source>
        <dbReference type="Proteomes" id="UP000252530"/>
    </source>
</evidence>
<feature type="transmembrane region" description="Helical" evidence="6">
    <location>
        <begin position="147"/>
        <end position="172"/>
    </location>
</feature>
<dbReference type="InterPro" id="IPR050189">
    <property type="entry name" value="MFS_Efflux_Transporters"/>
</dbReference>
<comment type="caution">
    <text evidence="8">The sequence shown here is derived from an EMBL/GenBank/DDBJ whole genome shotgun (WGS) entry which is preliminary data.</text>
</comment>
<evidence type="ECO:0000256" key="5">
    <source>
        <dbReference type="ARBA" id="ARBA00023136"/>
    </source>
</evidence>
<feature type="transmembrane region" description="Helical" evidence="6">
    <location>
        <begin position="258"/>
        <end position="277"/>
    </location>
</feature>
<dbReference type="InterPro" id="IPR011701">
    <property type="entry name" value="MFS"/>
</dbReference>
<evidence type="ECO:0000313" key="8">
    <source>
        <dbReference type="EMBL" id="RBP97769.1"/>
    </source>
</evidence>
<dbReference type="InterPro" id="IPR036259">
    <property type="entry name" value="MFS_trans_sf"/>
</dbReference>
<dbReference type="Pfam" id="PF07690">
    <property type="entry name" value="MFS_1"/>
    <property type="match status" value="2"/>
</dbReference>
<name>A0A366K7X2_9BIFI</name>
<evidence type="ECO:0000256" key="3">
    <source>
        <dbReference type="ARBA" id="ARBA00022692"/>
    </source>
</evidence>
<feature type="transmembrane region" description="Helical" evidence="6">
    <location>
        <begin position="87"/>
        <end position="107"/>
    </location>
</feature>
<dbReference type="AlphaFoldDB" id="A0A366K7X2"/>
<keyword evidence="9" id="KW-1185">Reference proteome</keyword>
<feature type="transmembrane region" description="Helical" evidence="6">
    <location>
        <begin position="284"/>
        <end position="303"/>
    </location>
</feature>
<evidence type="ECO:0000256" key="2">
    <source>
        <dbReference type="ARBA" id="ARBA00022475"/>
    </source>
</evidence>